<sequence length="126" mass="13655">MLGGIFAGTEEAPGEEVIIQGRKYKTYVGMGSIAAMKRGSSDRYFQKNAKKLVPEGIEARVPFKGSVSEVIFQLVGGIRSGMGYTGSATINDLRTDAKFVRITNAGLKESHPHDVELTKEAPNYSK</sequence>
<dbReference type="SUPFAM" id="SSF51412">
    <property type="entry name" value="Inosine monophosphate dehydrogenase (IMPDH)"/>
    <property type="match status" value="1"/>
</dbReference>
<evidence type="ECO:0000313" key="3">
    <source>
        <dbReference type="EMBL" id="KAJ3616453.1"/>
    </source>
</evidence>
<comment type="similarity">
    <text evidence="1">Belongs to the IMPDH/GMPR family.</text>
</comment>
<dbReference type="InterPro" id="IPR001093">
    <property type="entry name" value="IMP_DH_GMPRt"/>
</dbReference>
<dbReference type="GO" id="GO:0003938">
    <property type="term" value="F:IMP dehydrogenase activity"/>
    <property type="evidence" value="ECO:0007669"/>
    <property type="project" value="InterPro"/>
</dbReference>
<dbReference type="EMBL" id="JALNTZ010003478">
    <property type="protein sequence ID" value="KAJ3616453.1"/>
    <property type="molecule type" value="Genomic_DNA"/>
</dbReference>
<feature type="domain" description="IMP dehydrogenase/GMP reductase" evidence="2">
    <location>
        <begin position="1"/>
        <end position="113"/>
    </location>
</feature>
<dbReference type="AlphaFoldDB" id="A0AA38M095"/>
<comment type="caution">
    <text evidence="3">The sequence shown here is derived from an EMBL/GenBank/DDBJ whole genome shotgun (WGS) entry which is preliminary data.</text>
</comment>
<keyword evidence="4" id="KW-1185">Reference proteome</keyword>
<gene>
    <name evidence="3" type="ORF">Zmor_011885</name>
</gene>
<accession>A0AA38M095</accession>
<evidence type="ECO:0000313" key="4">
    <source>
        <dbReference type="Proteomes" id="UP001168821"/>
    </source>
</evidence>
<dbReference type="GO" id="GO:0006183">
    <property type="term" value="P:GTP biosynthetic process"/>
    <property type="evidence" value="ECO:0007669"/>
    <property type="project" value="TreeGrafter"/>
</dbReference>
<reference evidence="3" key="1">
    <citation type="journal article" date="2023" name="G3 (Bethesda)">
        <title>Whole genome assemblies of Zophobas morio and Tenebrio molitor.</title>
        <authorList>
            <person name="Kaur S."/>
            <person name="Stinson S.A."/>
            <person name="diCenzo G.C."/>
        </authorList>
    </citation>
    <scope>NUCLEOTIDE SEQUENCE</scope>
    <source>
        <strain evidence="3">QUZm001</strain>
    </source>
</reference>
<dbReference type="InterPro" id="IPR005990">
    <property type="entry name" value="IMP_DH"/>
</dbReference>
<dbReference type="Pfam" id="PF00478">
    <property type="entry name" value="IMPDH"/>
    <property type="match status" value="1"/>
</dbReference>
<evidence type="ECO:0000256" key="1">
    <source>
        <dbReference type="ARBA" id="ARBA00005502"/>
    </source>
</evidence>
<dbReference type="PANTHER" id="PTHR11911">
    <property type="entry name" value="INOSINE-5-MONOPHOSPHATE DEHYDROGENASE RELATED"/>
    <property type="match status" value="1"/>
</dbReference>
<name>A0AA38M095_9CUCU</name>
<proteinExistence type="inferred from homology"/>
<dbReference type="SMART" id="SM01240">
    <property type="entry name" value="IMPDH"/>
    <property type="match status" value="1"/>
</dbReference>
<dbReference type="Proteomes" id="UP001168821">
    <property type="component" value="Unassembled WGS sequence"/>
</dbReference>
<dbReference type="PANTHER" id="PTHR11911:SF111">
    <property type="entry name" value="INOSINE-5'-MONOPHOSPHATE DEHYDROGENASE"/>
    <property type="match status" value="1"/>
</dbReference>
<dbReference type="Gene3D" id="3.20.20.70">
    <property type="entry name" value="Aldolase class I"/>
    <property type="match status" value="1"/>
</dbReference>
<organism evidence="3 4">
    <name type="scientific">Zophobas morio</name>
    <dbReference type="NCBI Taxonomy" id="2755281"/>
    <lineage>
        <taxon>Eukaryota</taxon>
        <taxon>Metazoa</taxon>
        <taxon>Ecdysozoa</taxon>
        <taxon>Arthropoda</taxon>
        <taxon>Hexapoda</taxon>
        <taxon>Insecta</taxon>
        <taxon>Pterygota</taxon>
        <taxon>Neoptera</taxon>
        <taxon>Endopterygota</taxon>
        <taxon>Coleoptera</taxon>
        <taxon>Polyphaga</taxon>
        <taxon>Cucujiformia</taxon>
        <taxon>Tenebrionidae</taxon>
        <taxon>Zophobas</taxon>
    </lineage>
</organism>
<protein>
    <recommendedName>
        <fullName evidence="2">IMP dehydrogenase/GMP reductase domain-containing protein</fullName>
    </recommendedName>
</protein>
<evidence type="ECO:0000259" key="2">
    <source>
        <dbReference type="Pfam" id="PF00478"/>
    </source>
</evidence>
<dbReference type="InterPro" id="IPR013785">
    <property type="entry name" value="Aldolase_TIM"/>
</dbReference>